<dbReference type="RefSeq" id="WP_338603126.1">
    <property type="nucleotide sequence ID" value="NZ_AP028679.1"/>
</dbReference>
<dbReference type="KEGG" id="dmp:FAK_38540"/>
<dbReference type="SUPFAM" id="SSF56784">
    <property type="entry name" value="HAD-like"/>
    <property type="match status" value="1"/>
</dbReference>
<dbReference type="InterPro" id="IPR036412">
    <property type="entry name" value="HAD-like_sf"/>
</dbReference>
<dbReference type="Gene3D" id="3.40.50.1000">
    <property type="entry name" value="HAD superfamily/HAD-like"/>
    <property type="match status" value="1"/>
</dbReference>
<dbReference type="AlphaFoldDB" id="A0AAU9EI34"/>
<proteinExistence type="predicted"/>
<evidence type="ECO:0000313" key="1">
    <source>
        <dbReference type="EMBL" id="BEQ16788.1"/>
    </source>
</evidence>
<organism evidence="1 2">
    <name type="scientific">Desulfoferula mesophila</name>
    <dbReference type="NCBI Taxonomy" id="3058419"/>
    <lineage>
        <taxon>Bacteria</taxon>
        <taxon>Pseudomonadati</taxon>
        <taxon>Thermodesulfobacteriota</taxon>
        <taxon>Desulfarculia</taxon>
        <taxon>Desulfarculales</taxon>
        <taxon>Desulfarculaceae</taxon>
        <taxon>Desulfoferula</taxon>
    </lineage>
</organism>
<gene>
    <name evidence="1" type="ORF">FAK_38540</name>
</gene>
<dbReference type="Proteomes" id="UP001366166">
    <property type="component" value="Chromosome"/>
</dbReference>
<keyword evidence="2" id="KW-1185">Reference proteome</keyword>
<dbReference type="PANTHER" id="PTHR21485:SF3">
    <property type="entry name" value="N-ACYLNEURAMINATE CYTIDYLYLTRANSFERASE"/>
    <property type="match status" value="1"/>
</dbReference>
<dbReference type="EMBL" id="AP028679">
    <property type="protein sequence ID" value="BEQ16788.1"/>
    <property type="molecule type" value="Genomic_DNA"/>
</dbReference>
<reference evidence="2" key="1">
    <citation type="journal article" date="2023" name="Arch. Microbiol.">
        <title>Desulfoferula mesophilus gen. nov. sp. nov., a mesophilic sulfate-reducing bacterium isolated from a brackish lake sediment.</title>
        <authorList>
            <person name="Watanabe T."/>
            <person name="Yabe T."/>
            <person name="Tsuji J.M."/>
            <person name="Fukui M."/>
        </authorList>
    </citation>
    <scope>NUCLEOTIDE SEQUENCE [LARGE SCALE GENOMIC DNA]</scope>
    <source>
        <strain evidence="2">12FAK</strain>
    </source>
</reference>
<accession>A0AAU9EI34</accession>
<dbReference type="InterPro" id="IPR050793">
    <property type="entry name" value="CMP-NeuNAc_synthase"/>
</dbReference>
<protein>
    <submittedName>
        <fullName evidence="1">Haloacid dehalogenase</fullName>
    </submittedName>
</protein>
<dbReference type="PANTHER" id="PTHR21485">
    <property type="entry name" value="HAD SUPERFAMILY MEMBERS CMAS AND KDSC"/>
    <property type="match status" value="1"/>
</dbReference>
<name>A0AAU9EI34_9BACT</name>
<evidence type="ECO:0000313" key="2">
    <source>
        <dbReference type="Proteomes" id="UP001366166"/>
    </source>
</evidence>
<dbReference type="GO" id="GO:0008781">
    <property type="term" value="F:N-acylneuraminate cytidylyltransferase activity"/>
    <property type="evidence" value="ECO:0007669"/>
    <property type="project" value="TreeGrafter"/>
</dbReference>
<sequence>METIPPLAPKVPLEEMSLEQRIGAAKLLMVELEGGLSDGVSYLAPDGGETLPLYRADILGLESWLAAGRLLVLVARPGLAAAEALARRLGAVLRTSGGDKGILFKQAVWENQVSPVEAVYLGRDMDDLPALGLAGLAACPPEAPEWVRSVCHLVTEAPAGRGAVRELVDRLLADYLPETI</sequence>
<dbReference type="InterPro" id="IPR023214">
    <property type="entry name" value="HAD_sf"/>
</dbReference>